<gene>
    <name evidence="3" type="ORF">EXE59_02255</name>
</gene>
<dbReference type="SUPFAM" id="SSF51120">
    <property type="entry name" value="beta-Roll"/>
    <property type="match status" value="2"/>
</dbReference>
<evidence type="ECO:0000313" key="3">
    <source>
        <dbReference type="EMBL" id="TGN62898.1"/>
    </source>
</evidence>
<dbReference type="PROSITE" id="PS00330">
    <property type="entry name" value="HEMOLYSIN_CALCIUM"/>
    <property type="match status" value="1"/>
</dbReference>
<organism evidence="3 4">
    <name type="scientific">Nocardioides eburneiflavus</name>
    <dbReference type="NCBI Taxonomy" id="2518372"/>
    <lineage>
        <taxon>Bacteria</taxon>
        <taxon>Bacillati</taxon>
        <taxon>Actinomycetota</taxon>
        <taxon>Actinomycetes</taxon>
        <taxon>Propionibacteriales</taxon>
        <taxon>Nocardioidaceae</taxon>
        <taxon>Nocardioides</taxon>
    </lineage>
</organism>
<reference evidence="3 4" key="1">
    <citation type="submission" date="2019-04" db="EMBL/GenBank/DDBJ databases">
        <title>Three New Species of Nocardioides, Nocardioides euryhalodurans sp. nov., Nocardioides seonyuensis sp. nov. and Nocardioides eburneoflavus sp. nov. Isolated from Soil.</title>
        <authorList>
            <person name="Roh S.G."/>
            <person name="Lee C."/>
            <person name="Kim M.-K."/>
            <person name="Kim S.B."/>
        </authorList>
    </citation>
    <scope>NUCLEOTIDE SEQUENCE [LARGE SCALE GENOMIC DNA]</scope>
    <source>
        <strain evidence="3 4">MMS17-SY213</strain>
    </source>
</reference>
<comment type="caution">
    <text evidence="3">The sequence shown here is derived from an EMBL/GenBank/DDBJ whole genome shotgun (WGS) entry which is preliminary data.</text>
</comment>
<evidence type="ECO:0000313" key="4">
    <source>
        <dbReference type="Proteomes" id="UP000297496"/>
    </source>
</evidence>
<dbReference type="Pfam" id="PF00353">
    <property type="entry name" value="HemolysinCabind"/>
    <property type="match status" value="3"/>
</dbReference>
<dbReference type="Proteomes" id="UP000297496">
    <property type="component" value="Unassembled WGS sequence"/>
</dbReference>
<feature type="signal peptide" evidence="2">
    <location>
        <begin position="1"/>
        <end position="25"/>
    </location>
</feature>
<dbReference type="InterPro" id="IPR001343">
    <property type="entry name" value="Hemolysn_Ca-bd"/>
</dbReference>
<protein>
    <recommendedName>
        <fullName evidence="5">Calcium-binding protein</fullName>
    </recommendedName>
</protein>
<feature type="chain" id="PRO_5038392328" description="Calcium-binding protein" evidence="2">
    <location>
        <begin position="26"/>
        <end position="437"/>
    </location>
</feature>
<dbReference type="AlphaFoldDB" id="A0A4Z1CCW3"/>
<feature type="compositionally biased region" description="Basic and acidic residues" evidence="1">
    <location>
        <begin position="412"/>
        <end position="421"/>
    </location>
</feature>
<dbReference type="InterPro" id="IPR011049">
    <property type="entry name" value="Serralysin-like_metalloprot_C"/>
</dbReference>
<dbReference type="InterPro" id="IPR018511">
    <property type="entry name" value="Hemolysin-typ_Ca-bd_CS"/>
</dbReference>
<evidence type="ECO:0000256" key="1">
    <source>
        <dbReference type="SAM" id="MobiDB-lite"/>
    </source>
</evidence>
<evidence type="ECO:0000256" key="2">
    <source>
        <dbReference type="SAM" id="SignalP"/>
    </source>
</evidence>
<dbReference type="OrthoDB" id="3788318at2"/>
<dbReference type="GO" id="GO:0005509">
    <property type="term" value="F:calcium ion binding"/>
    <property type="evidence" value="ECO:0007669"/>
    <property type="project" value="InterPro"/>
</dbReference>
<keyword evidence="2" id="KW-0732">Signal</keyword>
<dbReference type="RefSeq" id="WP_135837441.1">
    <property type="nucleotide sequence ID" value="NZ_SRRO01000001.1"/>
</dbReference>
<feature type="region of interest" description="Disordered" evidence="1">
    <location>
        <begin position="392"/>
        <end position="421"/>
    </location>
</feature>
<name>A0A4Z1CCW3_9ACTN</name>
<sequence>MNRTIALTAATGLGLTLLAPSGAVATAAAGTCQGMPVTLTGTPGQSLTGTDGPDVVVTNGAMIVRTLGGDDVICVTGGPSQVYAGAGDDSVDASTSTRFGAQVRLGPGSDRFRGSTGFDVVHAGDEAVPGVAPAADTERDVIDTGPAGRIRDHVDSGQPGAPNDDQVRMGDGWLSWAGIPTAATYVDGGRGSGLGIQPAATESVTIDSAVGTLAVDAQPVLSFDGFTEYTVNASLGLADLTFRGGRRAETLNLDLGDDTPHRVRMGSGADHLRFIRTDALPDGGLYDGGPGRDELTLALPDERDLDLDLRKGTLSTGQRSAEVTVPARRFEDATIMARHVELLGTPARNRLVVGACRSRVDGRDGRDVLSTFEQFDEDAELACKPRARLLGGRGNDRLTGSRGPDVLLGGPGRDRADGGKGRDVCRAEVRKRCEVRR</sequence>
<dbReference type="Gene3D" id="2.150.10.10">
    <property type="entry name" value="Serralysin-like metalloprotease, C-terminal"/>
    <property type="match status" value="1"/>
</dbReference>
<feature type="region of interest" description="Disordered" evidence="1">
    <location>
        <begin position="141"/>
        <end position="164"/>
    </location>
</feature>
<proteinExistence type="predicted"/>
<dbReference type="EMBL" id="SRRO01000001">
    <property type="protein sequence ID" value="TGN62898.1"/>
    <property type="molecule type" value="Genomic_DNA"/>
</dbReference>
<dbReference type="PRINTS" id="PR00313">
    <property type="entry name" value="CABNDNGRPT"/>
</dbReference>
<evidence type="ECO:0008006" key="5">
    <source>
        <dbReference type="Google" id="ProtNLM"/>
    </source>
</evidence>
<keyword evidence="4" id="KW-1185">Reference proteome</keyword>
<accession>A0A4Z1CCW3</accession>